<proteinExistence type="inferred from homology"/>
<accession>F4QIX9</accession>
<evidence type="ECO:0000313" key="7">
    <source>
        <dbReference type="Proteomes" id="UP000006512"/>
    </source>
</evidence>
<dbReference type="AlphaFoldDB" id="F4QIX9"/>
<protein>
    <submittedName>
        <fullName evidence="6">Glycosyl transferase group 1 family protein</fullName>
    </submittedName>
</protein>
<dbReference type="OrthoDB" id="5147801at2"/>
<keyword evidence="7" id="KW-1185">Reference proteome</keyword>
<sequence length="393" mass="43498">MQVVPELDTGGVEQTVLDVSAAILKAGGRSIVATKGGRLVDSLRKAGATVVLMPVHSKNPFTQLKNYSALRNLIRREKVDIVHVRSRAPAMAAIGAARAEKIRSVATYHGIYNARSGLKRWYNSQMTRADMTIANSDYTRDHILKTYSHALPERVISIPRGVDLLRFDPEGFDVRKIMKLDEAWGTGDNDTRNRFLLAARLTRWKGQVLIIEAANLLKQQGTTDFLILIAGDDQGRTEYRAELEKLIDTHSLQDQVKLVGHVSDMPSAYSMCHFALAPSLDPEAFGRTAVEPQAMQRPPLAAAHGATVETVADGVTGWLVKPGDANAWAEAMKTAMALSDEQRFDMGVAGRTHVKAHFSLDVMCERTLDVYRALLILTSRKYNSRANINRHEE</sequence>
<evidence type="ECO:0000256" key="2">
    <source>
        <dbReference type="ARBA" id="ARBA00022676"/>
    </source>
</evidence>
<dbReference type="STRING" id="715226.ABI_14810"/>
<dbReference type="PANTHER" id="PTHR12526">
    <property type="entry name" value="GLYCOSYLTRANSFERASE"/>
    <property type="match status" value="1"/>
</dbReference>
<comment type="similarity">
    <text evidence="1">Belongs to the glycosyltransferase group 1 family. Glycosyltransferase 4 subfamily.</text>
</comment>
<feature type="domain" description="Glycosyltransferase subfamily 4-like N-terminal" evidence="5">
    <location>
        <begin position="10"/>
        <end position="164"/>
    </location>
</feature>
<evidence type="ECO:0000256" key="1">
    <source>
        <dbReference type="ARBA" id="ARBA00009481"/>
    </source>
</evidence>
<gene>
    <name evidence="6" type="ORF">ABI_14810</name>
</gene>
<dbReference type="EMBL" id="GL883077">
    <property type="protein sequence ID" value="EGF93042.1"/>
    <property type="molecule type" value="Genomic_DNA"/>
</dbReference>
<dbReference type="PANTHER" id="PTHR12526:SF640">
    <property type="entry name" value="COLANIC ACID BIOSYNTHESIS GLYCOSYLTRANSFERASE WCAL-RELATED"/>
    <property type="match status" value="1"/>
</dbReference>
<evidence type="ECO:0000259" key="5">
    <source>
        <dbReference type="Pfam" id="PF13439"/>
    </source>
</evidence>
<dbReference type="Gene3D" id="3.40.50.2000">
    <property type="entry name" value="Glycogen Phosphorylase B"/>
    <property type="match status" value="2"/>
</dbReference>
<organism evidence="6 7">
    <name type="scientific">Asticcacaulis biprosthecium C19</name>
    <dbReference type="NCBI Taxonomy" id="715226"/>
    <lineage>
        <taxon>Bacteria</taxon>
        <taxon>Pseudomonadati</taxon>
        <taxon>Pseudomonadota</taxon>
        <taxon>Alphaproteobacteria</taxon>
        <taxon>Caulobacterales</taxon>
        <taxon>Caulobacteraceae</taxon>
        <taxon>Asticcacaulis</taxon>
    </lineage>
</organism>
<name>F4QIX9_9CAUL</name>
<dbReference type="Proteomes" id="UP000006512">
    <property type="component" value="Unassembled WGS sequence"/>
</dbReference>
<dbReference type="InterPro" id="IPR001296">
    <property type="entry name" value="Glyco_trans_1"/>
</dbReference>
<evidence type="ECO:0000259" key="4">
    <source>
        <dbReference type="Pfam" id="PF00534"/>
    </source>
</evidence>
<dbReference type="Pfam" id="PF13439">
    <property type="entry name" value="Glyco_transf_4"/>
    <property type="match status" value="1"/>
</dbReference>
<dbReference type="eggNOG" id="COG0438">
    <property type="taxonomic scope" value="Bacteria"/>
</dbReference>
<evidence type="ECO:0000256" key="3">
    <source>
        <dbReference type="ARBA" id="ARBA00022679"/>
    </source>
</evidence>
<dbReference type="GO" id="GO:0016757">
    <property type="term" value="F:glycosyltransferase activity"/>
    <property type="evidence" value="ECO:0007669"/>
    <property type="project" value="UniProtKB-KW"/>
</dbReference>
<dbReference type="InterPro" id="IPR028098">
    <property type="entry name" value="Glyco_trans_4-like_N"/>
</dbReference>
<dbReference type="CDD" id="cd03819">
    <property type="entry name" value="GT4_WavL-like"/>
    <property type="match status" value="1"/>
</dbReference>
<dbReference type="HOGENOM" id="CLU_009583_0_3_5"/>
<keyword evidence="2" id="KW-0328">Glycosyltransferase</keyword>
<feature type="domain" description="Glycosyl transferase family 1" evidence="4">
    <location>
        <begin position="186"/>
        <end position="351"/>
    </location>
</feature>
<dbReference type="Pfam" id="PF00534">
    <property type="entry name" value="Glycos_transf_1"/>
    <property type="match status" value="1"/>
</dbReference>
<evidence type="ECO:0000313" key="6">
    <source>
        <dbReference type="EMBL" id="EGF93042.1"/>
    </source>
</evidence>
<dbReference type="SUPFAM" id="SSF53756">
    <property type="entry name" value="UDP-Glycosyltransferase/glycogen phosphorylase"/>
    <property type="match status" value="1"/>
</dbReference>
<keyword evidence="3 6" id="KW-0808">Transferase</keyword>
<reference evidence="7" key="1">
    <citation type="submission" date="2011-03" db="EMBL/GenBank/DDBJ databases">
        <title>Draft genome sequence of Brevundimonas diminuta.</title>
        <authorList>
            <person name="Brown P.J.B."/>
            <person name="Buechlein A."/>
            <person name="Hemmerich C."/>
            <person name="Brun Y.V."/>
        </authorList>
    </citation>
    <scope>NUCLEOTIDE SEQUENCE [LARGE SCALE GENOMIC DNA]</scope>
    <source>
        <strain evidence="7">C19</strain>
    </source>
</reference>